<evidence type="ECO:0000256" key="5">
    <source>
        <dbReference type="ARBA" id="ARBA00022906"/>
    </source>
</evidence>
<feature type="region of interest" description="Disordered" evidence="9">
    <location>
        <begin position="1"/>
        <end position="23"/>
    </location>
</feature>
<keyword evidence="6 10" id="KW-1133">Transmembrane helix</keyword>
<comment type="caution">
    <text evidence="13">The sequence shown here is derived from an EMBL/GenBank/DDBJ whole genome shotgun (WGS) entry which is preliminary data.</text>
</comment>
<dbReference type="RefSeq" id="WP_353110571.1">
    <property type="nucleotide sequence ID" value="NZ_APND01000002.1"/>
</dbReference>
<evidence type="ECO:0000256" key="7">
    <source>
        <dbReference type="ARBA" id="ARBA00023065"/>
    </source>
</evidence>
<feature type="compositionally biased region" description="Basic and acidic residues" evidence="9">
    <location>
        <begin position="1"/>
        <end position="20"/>
    </location>
</feature>
<feature type="domain" description="Cation efflux protein cytoplasmic" evidence="12">
    <location>
        <begin position="229"/>
        <end position="300"/>
    </location>
</feature>
<evidence type="ECO:0000256" key="2">
    <source>
        <dbReference type="ARBA" id="ARBA00008873"/>
    </source>
</evidence>
<dbReference type="Gene3D" id="1.20.1510.10">
    <property type="entry name" value="Cation efflux protein transmembrane domain"/>
    <property type="match status" value="1"/>
</dbReference>
<comment type="similarity">
    <text evidence="2">Belongs to the cation diffusion facilitator (CDF) transporter (TC 2.A.4) family. SLC30A subfamily.</text>
</comment>
<evidence type="ECO:0000256" key="10">
    <source>
        <dbReference type="SAM" id="Phobius"/>
    </source>
</evidence>
<evidence type="ECO:0000313" key="14">
    <source>
        <dbReference type="Proteomes" id="UP001460888"/>
    </source>
</evidence>
<evidence type="ECO:0000256" key="8">
    <source>
        <dbReference type="ARBA" id="ARBA00023136"/>
    </source>
</evidence>
<feature type="transmembrane region" description="Helical" evidence="10">
    <location>
        <begin position="166"/>
        <end position="192"/>
    </location>
</feature>
<dbReference type="InterPro" id="IPR027470">
    <property type="entry name" value="Cation_efflux_CTD"/>
</dbReference>
<dbReference type="Pfam" id="PF16916">
    <property type="entry name" value="ZT_dimer"/>
    <property type="match status" value="1"/>
</dbReference>
<dbReference type="InterPro" id="IPR058533">
    <property type="entry name" value="Cation_efflux_TM"/>
</dbReference>
<dbReference type="InterPro" id="IPR050681">
    <property type="entry name" value="CDF/SLC30A"/>
</dbReference>
<sequence length="318" mass="33511">MGHTHDHAHDGHGHSHDHGLGGHHHHGGSGRVLVFSLCLTLAFAFVEGIGGWWADSLALMSDAGHMFTDSSSLAIGALAAWMAKRPASEMHSFGLQRAEVLGALINAGLMIVVVVAIAVSAIERFSDPREVAGAPVMIIAGIGLVMNIVVAAILMRGEQTMNVRGALIHVIGDLLGSVAALAAGLVIILTGWMPIDPLLSLLVSALILVSAVRLLRDVVHVLMEGVPRGVDAVDVGQALAAVDGVQAIHDLHIWSLSSSQRALAAHVEIARLSDWQRILPKLQQLLAERFSITHTTLQPEDRATAQDCLCEADCGIAS</sequence>
<proteinExistence type="inferred from homology"/>
<feature type="transmembrane region" description="Helical" evidence="10">
    <location>
        <begin position="103"/>
        <end position="122"/>
    </location>
</feature>
<organism evidence="13 14">
    <name type="scientific">Salinisphaera dokdonensis CL-ES53</name>
    <dbReference type="NCBI Taxonomy" id="1304272"/>
    <lineage>
        <taxon>Bacteria</taxon>
        <taxon>Pseudomonadati</taxon>
        <taxon>Pseudomonadota</taxon>
        <taxon>Gammaproteobacteria</taxon>
        <taxon>Salinisphaerales</taxon>
        <taxon>Salinisphaeraceae</taxon>
        <taxon>Salinisphaera</taxon>
    </lineage>
</organism>
<evidence type="ECO:0000256" key="9">
    <source>
        <dbReference type="SAM" id="MobiDB-lite"/>
    </source>
</evidence>
<evidence type="ECO:0000256" key="3">
    <source>
        <dbReference type="ARBA" id="ARBA00022448"/>
    </source>
</evidence>
<dbReference type="PANTHER" id="PTHR11562">
    <property type="entry name" value="CATION EFFLUX PROTEIN/ ZINC TRANSPORTER"/>
    <property type="match status" value="1"/>
</dbReference>
<feature type="transmembrane region" description="Helical" evidence="10">
    <location>
        <begin position="134"/>
        <end position="154"/>
    </location>
</feature>
<evidence type="ECO:0000256" key="1">
    <source>
        <dbReference type="ARBA" id="ARBA00004141"/>
    </source>
</evidence>
<dbReference type="Pfam" id="PF01545">
    <property type="entry name" value="Cation_efflux"/>
    <property type="match status" value="1"/>
</dbReference>
<protein>
    <submittedName>
        <fullName evidence="13">Cation diffusion facilitator family transporter</fullName>
    </submittedName>
</protein>
<keyword evidence="4 10" id="KW-0812">Transmembrane</keyword>
<evidence type="ECO:0000313" key="13">
    <source>
        <dbReference type="EMBL" id="MES1929075.1"/>
    </source>
</evidence>
<keyword evidence="3" id="KW-0813">Transport</keyword>
<dbReference type="InterPro" id="IPR002524">
    <property type="entry name" value="Cation_efflux"/>
</dbReference>
<name>A0ABV2AZK5_9GAMM</name>
<dbReference type="InterPro" id="IPR027469">
    <property type="entry name" value="Cation_efflux_TMD_sf"/>
</dbReference>
<accession>A0ABV2AZK5</accession>
<dbReference type="NCBIfam" id="TIGR01297">
    <property type="entry name" value="CDF"/>
    <property type="match status" value="1"/>
</dbReference>
<feature type="domain" description="Cation efflux protein transmembrane" evidence="11">
    <location>
        <begin position="34"/>
        <end position="223"/>
    </location>
</feature>
<dbReference type="Proteomes" id="UP001460888">
    <property type="component" value="Unassembled WGS sequence"/>
</dbReference>
<keyword evidence="14" id="KW-1185">Reference proteome</keyword>
<evidence type="ECO:0000259" key="12">
    <source>
        <dbReference type="Pfam" id="PF16916"/>
    </source>
</evidence>
<evidence type="ECO:0000256" key="4">
    <source>
        <dbReference type="ARBA" id="ARBA00022692"/>
    </source>
</evidence>
<evidence type="ECO:0000256" key="6">
    <source>
        <dbReference type="ARBA" id="ARBA00022989"/>
    </source>
</evidence>
<keyword evidence="5" id="KW-0862">Zinc</keyword>
<feature type="transmembrane region" description="Helical" evidence="10">
    <location>
        <begin position="32"/>
        <end position="54"/>
    </location>
</feature>
<dbReference type="PANTHER" id="PTHR11562:SF17">
    <property type="entry name" value="RE54080P-RELATED"/>
    <property type="match status" value="1"/>
</dbReference>
<dbReference type="EMBL" id="APND01000002">
    <property type="protein sequence ID" value="MES1929075.1"/>
    <property type="molecule type" value="Genomic_DNA"/>
</dbReference>
<evidence type="ECO:0000259" key="11">
    <source>
        <dbReference type="Pfam" id="PF01545"/>
    </source>
</evidence>
<keyword evidence="7" id="KW-0406">Ion transport</keyword>
<dbReference type="InterPro" id="IPR036837">
    <property type="entry name" value="Cation_efflux_CTD_sf"/>
</dbReference>
<gene>
    <name evidence="13" type="ORF">SADO_07462</name>
</gene>
<keyword evidence="8 10" id="KW-0472">Membrane</keyword>
<dbReference type="SUPFAM" id="SSF160240">
    <property type="entry name" value="Cation efflux protein cytoplasmic domain-like"/>
    <property type="match status" value="1"/>
</dbReference>
<feature type="transmembrane region" description="Helical" evidence="10">
    <location>
        <begin position="198"/>
        <end position="215"/>
    </location>
</feature>
<reference evidence="13 14" key="1">
    <citation type="submission" date="2013-03" db="EMBL/GenBank/DDBJ databases">
        <title>Salinisphaera dokdonensis CL-ES53 Genome Sequencing.</title>
        <authorList>
            <person name="Li C."/>
            <person name="Lai Q."/>
            <person name="Shao Z."/>
        </authorList>
    </citation>
    <scope>NUCLEOTIDE SEQUENCE [LARGE SCALE GENOMIC DNA]</scope>
    <source>
        <strain evidence="13 14">CL-ES53</strain>
    </source>
</reference>
<comment type="subcellular location">
    <subcellularLocation>
        <location evidence="1">Membrane</location>
        <topology evidence="1">Multi-pass membrane protein</topology>
    </subcellularLocation>
</comment>
<keyword evidence="5" id="KW-0864">Zinc transport</keyword>
<dbReference type="SUPFAM" id="SSF161111">
    <property type="entry name" value="Cation efflux protein transmembrane domain-like"/>
    <property type="match status" value="1"/>
</dbReference>